<dbReference type="InterPro" id="IPR003731">
    <property type="entry name" value="Di-Nase_FeMo-co_biosynth"/>
</dbReference>
<name>A0A0F7IGC2_9EURY</name>
<dbReference type="Pfam" id="PF02579">
    <property type="entry name" value="Nitro_FeMo-Co"/>
    <property type="match status" value="1"/>
</dbReference>
<accession>A0A0F7IGC2</accession>
<dbReference type="SUPFAM" id="SSF53146">
    <property type="entry name" value="Nitrogenase accessory factor-like"/>
    <property type="match status" value="1"/>
</dbReference>
<dbReference type="Proteomes" id="UP000034723">
    <property type="component" value="Chromosome"/>
</dbReference>
<dbReference type="EMBL" id="CP011267">
    <property type="protein sequence ID" value="AKG92608.1"/>
    <property type="molecule type" value="Genomic_DNA"/>
</dbReference>
<keyword evidence="3" id="KW-1185">Reference proteome</keyword>
<organism evidence="2 3">
    <name type="scientific">Geoglobus ahangari</name>
    <dbReference type="NCBI Taxonomy" id="113653"/>
    <lineage>
        <taxon>Archaea</taxon>
        <taxon>Methanobacteriati</taxon>
        <taxon>Methanobacteriota</taxon>
        <taxon>Archaeoglobi</taxon>
        <taxon>Archaeoglobales</taxon>
        <taxon>Archaeoglobaceae</taxon>
        <taxon>Geoglobus</taxon>
    </lineage>
</organism>
<dbReference type="KEGG" id="gah:GAH_00030"/>
<reference evidence="2 3" key="1">
    <citation type="submission" date="2015-04" db="EMBL/GenBank/DDBJ databases">
        <title>The complete genome sequence of the hyperthermophilic, obligate iron-reducing archaeon Geoglobus ahangari strain 234T.</title>
        <authorList>
            <person name="Manzella M.P."/>
            <person name="Holmes D.E."/>
            <person name="Rocheleau J.M."/>
            <person name="Chung A."/>
            <person name="Reguera G."/>
            <person name="Kashefi K."/>
        </authorList>
    </citation>
    <scope>NUCLEOTIDE SEQUENCE [LARGE SCALE GENOMIC DNA]</scope>
    <source>
        <strain evidence="2 3">234</strain>
    </source>
</reference>
<dbReference type="Gene3D" id="3.30.420.130">
    <property type="entry name" value="Dinitrogenase iron-molybdenum cofactor biosynthesis domain"/>
    <property type="match status" value="1"/>
</dbReference>
<proteinExistence type="predicted"/>
<gene>
    <name evidence="2" type="ORF">GAH_00030</name>
</gene>
<evidence type="ECO:0000313" key="2">
    <source>
        <dbReference type="EMBL" id="AKG92608.1"/>
    </source>
</evidence>
<sequence length="105" mass="11912">MKVAIPTDDGKTVSEHFGRARYFYIYGDGAVKLVENPHREHAGRMGHGRGHHGHHEVVELFKKEGVRKVLTFHVGEGMRRNLEDAGIEIEMVKERDIEKLVHGSS</sequence>
<dbReference type="PANTHER" id="PTHR33937">
    <property type="entry name" value="IRON-MOLYBDENUM PROTEIN-RELATED-RELATED"/>
    <property type="match status" value="1"/>
</dbReference>
<dbReference type="InParanoid" id="A0A0F7IGC2"/>
<dbReference type="RefSeq" id="WP_048094138.1">
    <property type="nucleotide sequence ID" value="NZ_CP011267.1"/>
</dbReference>
<dbReference type="HOGENOM" id="CLU_104194_2_3_2"/>
<dbReference type="InterPro" id="IPR036105">
    <property type="entry name" value="DiNase_FeMo-co_biosyn_sf"/>
</dbReference>
<dbReference type="GeneID" id="24802620"/>
<dbReference type="STRING" id="113653.GAH_00030"/>
<feature type="domain" description="Dinitrogenase iron-molybdenum cofactor biosynthesis" evidence="1">
    <location>
        <begin position="9"/>
        <end position="101"/>
    </location>
</feature>
<dbReference type="OrthoDB" id="85838at2157"/>
<protein>
    <recommendedName>
        <fullName evidence="1">Dinitrogenase iron-molybdenum cofactor biosynthesis domain-containing protein</fullName>
    </recommendedName>
</protein>
<dbReference type="AlphaFoldDB" id="A0A0F7IGC2"/>
<evidence type="ECO:0000313" key="3">
    <source>
        <dbReference type="Proteomes" id="UP000034723"/>
    </source>
</evidence>
<dbReference type="InterPro" id="IPR051840">
    <property type="entry name" value="NifX/NifY_domain"/>
</dbReference>
<evidence type="ECO:0000259" key="1">
    <source>
        <dbReference type="Pfam" id="PF02579"/>
    </source>
</evidence>
<dbReference type="PANTHER" id="PTHR33937:SF2">
    <property type="entry name" value="DINITROGENASE IRON-MOLYBDENUM COFACTOR BIOSYNTHESIS DOMAIN-CONTAINING PROTEIN"/>
    <property type="match status" value="1"/>
</dbReference>